<dbReference type="OrthoDB" id="911031at2759"/>
<keyword evidence="3" id="KW-1185">Reference proteome</keyword>
<keyword evidence="2" id="KW-0121">Carboxypeptidase</keyword>
<keyword evidence="1" id="KW-0732">Signal</keyword>
<evidence type="ECO:0000256" key="1">
    <source>
        <dbReference type="SAM" id="SignalP"/>
    </source>
</evidence>
<sequence length="44" mass="5003">MEKKLNISLLVVAVFLVTNFDPCSDNYVYAYLNRADVQEALHAN</sequence>
<dbReference type="Proteomes" id="UP000188268">
    <property type="component" value="Unassembled WGS sequence"/>
</dbReference>
<evidence type="ECO:0000313" key="3">
    <source>
        <dbReference type="Proteomes" id="UP000188268"/>
    </source>
</evidence>
<reference evidence="2 3" key="1">
    <citation type="submission" date="2013-09" db="EMBL/GenBank/DDBJ databases">
        <title>Corchorus capsularis genome sequencing.</title>
        <authorList>
            <person name="Alam M."/>
            <person name="Haque M.S."/>
            <person name="Islam M.S."/>
            <person name="Emdad E.M."/>
            <person name="Islam M.M."/>
            <person name="Ahmed B."/>
            <person name="Halim A."/>
            <person name="Hossen Q.M.M."/>
            <person name="Hossain M.Z."/>
            <person name="Ahmed R."/>
            <person name="Khan M.M."/>
            <person name="Islam R."/>
            <person name="Rashid M.M."/>
            <person name="Khan S.A."/>
            <person name="Rahman M.S."/>
            <person name="Alam M."/>
        </authorList>
    </citation>
    <scope>NUCLEOTIDE SEQUENCE [LARGE SCALE GENOMIC DNA]</scope>
    <source>
        <strain evidence="3">cv. CVL-1</strain>
        <tissue evidence="2">Whole seedling</tissue>
    </source>
</reference>
<evidence type="ECO:0000313" key="2">
    <source>
        <dbReference type="EMBL" id="OMO69707.1"/>
    </source>
</evidence>
<comment type="caution">
    <text evidence="2">The sequence shown here is derived from an EMBL/GenBank/DDBJ whole genome shotgun (WGS) entry which is preliminary data.</text>
</comment>
<feature type="signal peptide" evidence="1">
    <location>
        <begin position="1"/>
        <end position="25"/>
    </location>
</feature>
<feature type="non-terminal residue" evidence="2">
    <location>
        <position position="44"/>
    </location>
</feature>
<gene>
    <name evidence="2" type="ORF">CCACVL1_19316</name>
</gene>
<dbReference type="AlphaFoldDB" id="A0A1R3HH40"/>
<proteinExistence type="predicted"/>
<dbReference type="EMBL" id="AWWV01011976">
    <property type="protein sequence ID" value="OMO69707.1"/>
    <property type="molecule type" value="Genomic_DNA"/>
</dbReference>
<organism evidence="2 3">
    <name type="scientific">Corchorus capsularis</name>
    <name type="common">Jute</name>
    <dbReference type="NCBI Taxonomy" id="210143"/>
    <lineage>
        <taxon>Eukaryota</taxon>
        <taxon>Viridiplantae</taxon>
        <taxon>Streptophyta</taxon>
        <taxon>Embryophyta</taxon>
        <taxon>Tracheophyta</taxon>
        <taxon>Spermatophyta</taxon>
        <taxon>Magnoliopsida</taxon>
        <taxon>eudicotyledons</taxon>
        <taxon>Gunneridae</taxon>
        <taxon>Pentapetalae</taxon>
        <taxon>rosids</taxon>
        <taxon>malvids</taxon>
        <taxon>Malvales</taxon>
        <taxon>Malvaceae</taxon>
        <taxon>Grewioideae</taxon>
        <taxon>Apeibeae</taxon>
        <taxon>Corchorus</taxon>
    </lineage>
</organism>
<protein>
    <submittedName>
        <fullName evidence="2">Peptidase S10, serine carboxypeptidase</fullName>
    </submittedName>
</protein>
<name>A0A1R3HH40_COCAP</name>
<dbReference type="Gene3D" id="6.10.250.940">
    <property type="match status" value="1"/>
</dbReference>
<feature type="chain" id="PRO_5013340151" evidence="1">
    <location>
        <begin position="26"/>
        <end position="44"/>
    </location>
</feature>
<keyword evidence="2" id="KW-0645">Protease</keyword>
<dbReference type="GO" id="GO:0004180">
    <property type="term" value="F:carboxypeptidase activity"/>
    <property type="evidence" value="ECO:0007669"/>
    <property type="project" value="UniProtKB-KW"/>
</dbReference>
<keyword evidence="2" id="KW-0378">Hydrolase</keyword>
<dbReference type="Gramene" id="OMO69707">
    <property type="protein sequence ID" value="OMO69707"/>
    <property type="gene ID" value="CCACVL1_19316"/>
</dbReference>
<accession>A0A1R3HH40</accession>